<comment type="caution">
    <text evidence="11">The sequence shown here is derived from an EMBL/GenBank/DDBJ whole genome shotgun (WGS) entry which is preliminary data.</text>
</comment>
<evidence type="ECO:0000256" key="1">
    <source>
        <dbReference type="ARBA" id="ARBA00004323"/>
    </source>
</evidence>
<dbReference type="EC" id="2.4.1.-" evidence="10"/>
<evidence type="ECO:0000313" key="11">
    <source>
        <dbReference type="EMBL" id="NWI21742.1"/>
    </source>
</evidence>
<comment type="subcellular location">
    <subcellularLocation>
        <location evidence="1 10">Golgi apparatus membrane</location>
        <topology evidence="1 10">Single-pass type II membrane protein</topology>
    </subcellularLocation>
</comment>
<organism evidence="11 12">
    <name type="scientific">Crypturellus soui</name>
    <dbReference type="NCBI Taxonomy" id="458187"/>
    <lineage>
        <taxon>Eukaryota</taxon>
        <taxon>Metazoa</taxon>
        <taxon>Chordata</taxon>
        <taxon>Craniata</taxon>
        <taxon>Vertebrata</taxon>
        <taxon>Euteleostomi</taxon>
        <taxon>Archelosauria</taxon>
        <taxon>Archosauria</taxon>
        <taxon>Dinosauria</taxon>
        <taxon>Saurischia</taxon>
        <taxon>Theropoda</taxon>
        <taxon>Coelurosauria</taxon>
        <taxon>Aves</taxon>
        <taxon>Palaeognathae</taxon>
        <taxon>Tinamiformes</taxon>
        <taxon>Tinamidae</taxon>
        <taxon>Crypturellus</taxon>
    </lineage>
</organism>
<evidence type="ECO:0000256" key="2">
    <source>
        <dbReference type="ARBA" id="ARBA00008661"/>
    </source>
</evidence>
<evidence type="ECO:0000313" key="12">
    <source>
        <dbReference type="Proteomes" id="UP000545332"/>
    </source>
</evidence>
<keyword evidence="5" id="KW-0812">Transmembrane</keyword>
<evidence type="ECO:0000256" key="6">
    <source>
        <dbReference type="ARBA" id="ARBA00022968"/>
    </source>
</evidence>
<evidence type="ECO:0000256" key="5">
    <source>
        <dbReference type="ARBA" id="ARBA00022692"/>
    </source>
</evidence>
<name>A0A7K4KZM0_9AVES</name>
<evidence type="ECO:0000256" key="9">
    <source>
        <dbReference type="ARBA" id="ARBA00023136"/>
    </source>
</evidence>
<evidence type="ECO:0000256" key="7">
    <source>
        <dbReference type="ARBA" id="ARBA00022989"/>
    </source>
</evidence>
<keyword evidence="9" id="KW-0472">Membrane</keyword>
<evidence type="ECO:0000256" key="3">
    <source>
        <dbReference type="ARBA" id="ARBA00022676"/>
    </source>
</evidence>
<comment type="similarity">
    <text evidence="2 10">Belongs to the glycosyltransferase 31 family.</text>
</comment>
<dbReference type="GO" id="GO:0000139">
    <property type="term" value="C:Golgi membrane"/>
    <property type="evidence" value="ECO:0007669"/>
    <property type="project" value="UniProtKB-SubCell"/>
</dbReference>
<gene>
    <name evidence="11" type="primary">B3galt4</name>
    <name evidence="11" type="ORF">CRYSOU_R15218</name>
</gene>
<dbReference type="PANTHER" id="PTHR11214:SF378">
    <property type="entry name" value="BETA-1,3-GALACTOSYLTRANSFERASE 4"/>
    <property type="match status" value="1"/>
</dbReference>
<keyword evidence="7" id="KW-1133">Transmembrane helix</keyword>
<evidence type="ECO:0000256" key="10">
    <source>
        <dbReference type="RuleBase" id="RU363063"/>
    </source>
</evidence>
<keyword evidence="8 10" id="KW-0333">Golgi apparatus</keyword>
<keyword evidence="3 10" id="KW-0328">Glycosyltransferase</keyword>
<dbReference type="OrthoDB" id="2139606at2759"/>
<dbReference type="PANTHER" id="PTHR11214">
    <property type="entry name" value="BETA-1,3-N-ACETYLGLUCOSAMINYLTRANSFERASE"/>
    <property type="match status" value="1"/>
</dbReference>
<accession>A0A7K4KZM0</accession>
<dbReference type="GO" id="GO:0006493">
    <property type="term" value="P:protein O-linked glycosylation"/>
    <property type="evidence" value="ECO:0007669"/>
    <property type="project" value="TreeGrafter"/>
</dbReference>
<protein>
    <recommendedName>
        <fullName evidence="10">Hexosyltransferase</fullName>
        <ecNumber evidence="10">2.4.1.-</ecNumber>
    </recommendedName>
</protein>
<keyword evidence="4 11" id="KW-0808">Transferase</keyword>
<dbReference type="EMBL" id="VWPX01034257">
    <property type="protein sequence ID" value="NWI21742.1"/>
    <property type="molecule type" value="Genomic_DNA"/>
</dbReference>
<keyword evidence="12" id="KW-1185">Reference proteome</keyword>
<dbReference type="InterPro" id="IPR002659">
    <property type="entry name" value="Glyco_trans_31"/>
</dbReference>
<proteinExistence type="inferred from homology"/>
<dbReference type="GO" id="GO:0016758">
    <property type="term" value="F:hexosyltransferase activity"/>
    <property type="evidence" value="ECO:0007669"/>
    <property type="project" value="InterPro"/>
</dbReference>
<feature type="non-terminal residue" evidence="11">
    <location>
        <position position="1"/>
    </location>
</feature>
<evidence type="ECO:0000256" key="8">
    <source>
        <dbReference type="ARBA" id="ARBA00023034"/>
    </source>
</evidence>
<dbReference type="AlphaFoldDB" id="A0A7K4KZM0"/>
<dbReference type="Gene3D" id="3.90.550.50">
    <property type="match status" value="1"/>
</dbReference>
<keyword evidence="6" id="KW-0735">Signal-anchor</keyword>
<sequence length="80" mass="8782">AALVHEAAAHGDLLQGPFADTYRNLTRKTLLLLAWAAARCPGARYVLKADDDVYVNVPALLAHVAALGHPRRLYLGRVHW</sequence>
<dbReference type="Pfam" id="PF01762">
    <property type="entry name" value="Galactosyl_T"/>
    <property type="match status" value="1"/>
</dbReference>
<feature type="non-terminal residue" evidence="11">
    <location>
        <position position="80"/>
    </location>
</feature>
<dbReference type="Proteomes" id="UP000545332">
    <property type="component" value="Unassembled WGS sequence"/>
</dbReference>
<reference evidence="11 12" key="1">
    <citation type="submission" date="2019-09" db="EMBL/GenBank/DDBJ databases">
        <title>Bird 10,000 Genomes (B10K) Project - Family phase.</title>
        <authorList>
            <person name="Zhang G."/>
        </authorList>
    </citation>
    <scope>NUCLEOTIDE SEQUENCE [LARGE SCALE GENOMIC DNA]</scope>
    <source>
        <strain evidence="11">B10K-MSB-42743</strain>
        <tissue evidence="11">Heart</tissue>
    </source>
</reference>
<evidence type="ECO:0000256" key="4">
    <source>
        <dbReference type="ARBA" id="ARBA00022679"/>
    </source>
</evidence>